<sequence length="324" mass="36507">MPIQPTPPPLFVPRTSMFRPLARLNAQTEEMFRQNAAQQAPPIPDHPALIPGERTHDDDPYLPGHSRYVDIVTPLPKNAPILLKAARIGLTLVGLQSRGPIAMRRARELFARVMEVADARHSMFVERAGMTDSFQTWFLVSYLHVWMCSMRLRVEGQPGDDVSKQLVELFIEEVELRIHQTGAVPRLDATMKVFVAQMLGVDIALNEGIVGCDSLLASTMWRNFTGMRGRPTQLEWLVRYVRSHVAHLDALSQYEIYAGHFTWPRANGDNVPITINREAANKAPSPELLAARIDLFLLDEYVRMHSDGLPSSLPPGSIDLDRKY</sequence>
<proteinExistence type="inferred from homology"/>
<dbReference type="InterPro" id="IPR021150">
    <property type="entry name" value="Ubiq_cyt_c_chap"/>
</dbReference>
<dbReference type="Pfam" id="PF03981">
    <property type="entry name" value="Ubiq_cyt_C_chap"/>
    <property type="match status" value="1"/>
</dbReference>
<name>A0A058Z405_FONAL</name>
<dbReference type="GeneID" id="20529139"/>
<evidence type="ECO:0000313" key="4">
    <source>
        <dbReference type="Proteomes" id="UP000030693"/>
    </source>
</evidence>
<dbReference type="GO" id="GO:0034551">
    <property type="term" value="P:mitochondrial respiratory chain complex III assembly"/>
    <property type="evidence" value="ECO:0007669"/>
    <property type="project" value="TreeGrafter"/>
</dbReference>
<evidence type="ECO:0000313" key="3">
    <source>
        <dbReference type="EMBL" id="KCV68994.1"/>
    </source>
</evidence>
<dbReference type="PANTHER" id="PTHR12184">
    <property type="entry name" value="UBIQUINOL-CYTOCHROME C REDUCTASE COMPLEX ASSEMBLY FACTOR 1 FAMILY MEMBER"/>
    <property type="match status" value="1"/>
</dbReference>
<dbReference type="Proteomes" id="UP000030693">
    <property type="component" value="Unassembled WGS sequence"/>
</dbReference>
<dbReference type="RefSeq" id="XP_009496565.1">
    <property type="nucleotide sequence ID" value="XM_009498290.1"/>
</dbReference>
<organism evidence="3">
    <name type="scientific">Fonticula alba</name>
    <name type="common">Slime mold</name>
    <dbReference type="NCBI Taxonomy" id="691883"/>
    <lineage>
        <taxon>Eukaryota</taxon>
        <taxon>Rotosphaerida</taxon>
        <taxon>Fonticulaceae</taxon>
        <taxon>Fonticula</taxon>
    </lineage>
</organism>
<dbReference type="InterPro" id="IPR007129">
    <property type="entry name" value="Ubiqinol_cyt_c_chaperone_CPB3"/>
</dbReference>
<dbReference type="EMBL" id="KB932207">
    <property type="protein sequence ID" value="KCV68994.1"/>
    <property type="molecule type" value="Genomic_DNA"/>
</dbReference>
<dbReference type="PANTHER" id="PTHR12184:SF1">
    <property type="entry name" value="UBIQUINOL-CYTOCHROME-C REDUCTASE COMPLEX ASSEMBLY FACTOR 1"/>
    <property type="match status" value="1"/>
</dbReference>
<keyword evidence="4" id="KW-1185">Reference proteome</keyword>
<gene>
    <name evidence="3" type="ORF">H696_04414</name>
</gene>
<evidence type="ECO:0000259" key="2">
    <source>
        <dbReference type="Pfam" id="PF03981"/>
    </source>
</evidence>
<reference evidence="3" key="1">
    <citation type="submission" date="2013-04" db="EMBL/GenBank/DDBJ databases">
        <title>The Genome Sequence of Fonticula alba ATCC 38817.</title>
        <authorList>
            <consortium name="The Broad Institute Genomics Platform"/>
            <person name="Russ C."/>
            <person name="Cuomo C."/>
            <person name="Burger G."/>
            <person name="Gray M.W."/>
            <person name="Holland P.W.H."/>
            <person name="King N."/>
            <person name="Lang F.B.F."/>
            <person name="Roger A.J."/>
            <person name="Ruiz-Trillo I."/>
            <person name="Brown M."/>
            <person name="Walker B."/>
            <person name="Young S."/>
            <person name="Zeng Q."/>
            <person name="Gargeya S."/>
            <person name="Fitzgerald M."/>
            <person name="Haas B."/>
            <person name="Abouelleil A."/>
            <person name="Allen A.W."/>
            <person name="Alvarado L."/>
            <person name="Arachchi H.M."/>
            <person name="Berlin A.M."/>
            <person name="Chapman S.B."/>
            <person name="Gainer-Dewar J."/>
            <person name="Goldberg J."/>
            <person name="Griggs A."/>
            <person name="Gujja S."/>
            <person name="Hansen M."/>
            <person name="Howarth C."/>
            <person name="Imamovic A."/>
            <person name="Ireland A."/>
            <person name="Larimer J."/>
            <person name="McCowan C."/>
            <person name="Murphy C."/>
            <person name="Pearson M."/>
            <person name="Poon T.W."/>
            <person name="Priest M."/>
            <person name="Roberts A."/>
            <person name="Saif S."/>
            <person name="Shea T."/>
            <person name="Sisk P."/>
            <person name="Sykes S."/>
            <person name="Wortman J."/>
            <person name="Nusbaum C."/>
            <person name="Birren B."/>
        </authorList>
    </citation>
    <scope>NUCLEOTIDE SEQUENCE [LARGE SCALE GENOMIC DNA]</scope>
    <source>
        <strain evidence="3">ATCC 38817</strain>
    </source>
</reference>
<accession>A0A058Z405</accession>
<dbReference type="OrthoDB" id="10253878at2759"/>
<evidence type="ECO:0000256" key="1">
    <source>
        <dbReference type="ARBA" id="ARBA00006407"/>
    </source>
</evidence>
<dbReference type="STRING" id="691883.A0A058Z405"/>
<feature type="domain" description="Ubiquinol-cytochrome c chaperone" evidence="2">
    <location>
        <begin position="127"/>
        <end position="263"/>
    </location>
</feature>
<dbReference type="eggNOG" id="KOG2873">
    <property type="taxonomic scope" value="Eukaryota"/>
</dbReference>
<dbReference type="GO" id="GO:0005739">
    <property type="term" value="C:mitochondrion"/>
    <property type="evidence" value="ECO:0007669"/>
    <property type="project" value="TreeGrafter"/>
</dbReference>
<comment type="similarity">
    <text evidence="1">Belongs to the CBP3 family.</text>
</comment>
<protein>
    <recommendedName>
        <fullName evidence="2">Ubiquinol-cytochrome c chaperone domain-containing protein</fullName>
    </recommendedName>
</protein>
<dbReference type="AlphaFoldDB" id="A0A058Z405"/>